<reference evidence="3" key="2">
    <citation type="submission" date="2017-02" db="EMBL/GenBank/DDBJ databases">
        <title>Sunflower complete genome.</title>
        <authorList>
            <person name="Langlade N."/>
            <person name="Munos S."/>
        </authorList>
    </citation>
    <scope>NUCLEOTIDE SEQUENCE [LARGE SCALE GENOMIC DNA]</scope>
    <source>
        <tissue evidence="3">Leaves</tissue>
    </source>
</reference>
<evidence type="ECO:0000313" key="4">
    <source>
        <dbReference type="Proteomes" id="UP000215914"/>
    </source>
</evidence>
<dbReference type="AlphaFoldDB" id="A0A251UNP2"/>
<feature type="compositionally biased region" description="Polar residues" evidence="1">
    <location>
        <begin position="34"/>
        <end position="47"/>
    </location>
</feature>
<reference evidence="2" key="3">
    <citation type="submission" date="2020-06" db="EMBL/GenBank/DDBJ databases">
        <title>Helianthus annuus Genome sequencing and assembly Release 2.</title>
        <authorList>
            <person name="Gouzy J."/>
            <person name="Langlade N."/>
            <person name="Munos S."/>
        </authorList>
    </citation>
    <scope>NUCLEOTIDE SEQUENCE</scope>
    <source>
        <tissue evidence="2">Leaves</tissue>
    </source>
</reference>
<feature type="region of interest" description="Disordered" evidence="1">
    <location>
        <begin position="1"/>
        <end position="111"/>
    </location>
</feature>
<organism evidence="3 4">
    <name type="scientific">Helianthus annuus</name>
    <name type="common">Common sunflower</name>
    <dbReference type="NCBI Taxonomy" id="4232"/>
    <lineage>
        <taxon>Eukaryota</taxon>
        <taxon>Viridiplantae</taxon>
        <taxon>Streptophyta</taxon>
        <taxon>Embryophyta</taxon>
        <taxon>Tracheophyta</taxon>
        <taxon>Spermatophyta</taxon>
        <taxon>Magnoliopsida</taxon>
        <taxon>eudicotyledons</taxon>
        <taxon>Gunneridae</taxon>
        <taxon>Pentapetalae</taxon>
        <taxon>asterids</taxon>
        <taxon>campanulids</taxon>
        <taxon>Asterales</taxon>
        <taxon>Asteraceae</taxon>
        <taxon>Asteroideae</taxon>
        <taxon>Heliantheae alliance</taxon>
        <taxon>Heliantheae</taxon>
        <taxon>Helianthus</taxon>
    </lineage>
</organism>
<evidence type="ECO:0000256" key="1">
    <source>
        <dbReference type="SAM" id="MobiDB-lite"/>
    </source>
</evidence>
<keyword evidence="4" id="KW-1185">Reference proteome</keyword>
<dbReference type="Proteomes" id="UP000215914">
    <property type="component" value="Chromosome 5"/>
</dbReference>
<dbReference type="InParanoid" id="A0A251UNP2"/>
<proteinExistence type="predicted"/>
<gene>
    <name evidence="3" type="ORF">HannXRQ_Chr05g0138861</name>
    <name evidence="2" type="ORF">HanXRQr2_Chr05g0207811</name>
</gene>
<dbReference type="EMBL" id="MNCJ02000320">
    <property type="protein sequence ID" value="KAF5805312.1"/>
    <property type="molecule type" value="Genomic_DNA"/>
</dbReference>
<reference evidence="2 4" key="1">
    <citation type="journal article" date="2017" name="Nature">
        <title>The sunflower genome provides insights into oil metabolism, flowering and Asterid evolution.</title>
        <authorList>
            <person name="Badouin H."/>
            <person name="Gouzy J."/>
            <person name="Grassa C.J."/>
            <person name="Murat F."/>
            <person name="Staton S.E."/>
            <person name="Cottret L."/>
            <person name="Lelandais-Briere C."/>
            <person name="Owens G.L."/>
            <person name="Carrere S."/>
            <person name="Mayjonade B."/>
            <person name="Legrand L."/>
            <person name="Gill N."/>
            <person name="Kane N.C."/>
            <person name="Bowers J.E."/>
            <person name="Hubner S."/>
            <person name="Bellec A."/>
            <person name="Berard A."/>
            <person name="Berges H."/>
            <person name="Blanchet N."/>
            <person name="Boniface M.C."/>
            <person name="Brunel D."/>
            <person name="Catrice O."/>
            <person name="Chaidir N."/>
            <person name="Claudel C."/>
            <person name="Donnadieu C."/>
            <person name="Faraut T."/>
            <person name="Fievet G."/>
            <person name="Helmstetter N."/>
            <person name="King M."/>
            <person name="Knapp S.J."/>
            <person name="Lai Z."/>
            <person name="Le Paslier M.C."/>
            <person name="Lippi Y."/>
            <person name="Lorenzon L."/>
            <person name="Mandel J.R."/>
            <person name="Marage G."/>
            <person name="Marchand G."/>
            <person name="Marquand E."/>
            <person name="Bret-Mestries E."/>
            <person name="Morien E."/>
            <person name="Nambeesan S."/>
            <person name="Nguyen T."/>
            <person name="Pegot-Espagnet P."/>
            <person name="Pouilly N."/>
            <person name="Raftis F."/>
            <person name="Sallet E."/>
            <person name="Schiex T."/>
            <person name="Thomas J."/>
            <person name="Vandecasteele C."/>
            <person name="Vares D."/>
            <person name="Vear F."/>
            <person name="Vautrin S."/>
            <person name="Crespi M."/>
            <person name="Mangin B."/>
            <person name="Burke J.M."/>
            <person name="Salse J."/>
            <person name="Munos S."/>
            <person name="Vincourt P."/>
            <person name="Rieseberg L.H."/>
            <person name="Langlade N.B."/>
        </authorList>
    </citation>
    <scope>NUCLEOTIDE SEQUENCE [LARGE SCALE GENOMIC DNA]</scope>
    <source>
        <strain evidence="4">cv. SF193</strain>
        <tissue evidence="2">Leaves</tissue>
    </source>
</reference>
<sequence>MSAGTAAPSTFGEPPKNPPSYLVSVHRRLLRHTPPSSFSPVTDNLTLQPPPPYFFSEHSVSPSHFWSGQNAGGIGNDRRRRHGGGGGELPTSSEERDRDGGGDQFSRFNKA</sequence>
<protein>
    <submittedName>
        <fullName evidence="3">Uncharacterized protein</fullName>
    </submittedName>
</protein>
<dbReference type="Gramene" id="mRNA:HanXRQr2_Chr05g0207811">
    <property type="protein sequence ID" value="mRNA:HanXRQr2_Chr05g0207811"/>
    <property type="gene ID" value="HanXRQr2_Chr05g0207811"/>
</dbReference>
<evidence type="ECO:0000313" key="2">
    <source>
        <dbReference type="EMBL" id="KAF5805312.1"/>
    </source>
</evidence>
<accession>A0A251UNP2</accession>
<dbReference type="EMBL" id="CM007894">
    <property type="protein sequence ID" value="OTG24633.1"/>
    <property type="molecule type" value="Genomic_DNA"/>
</dbReference>
<evidence type="ECO:0000313" key="3">
    <source>
        <dbReference type="EMBL" id="OTG24633.1"/>
    </source>
</evidence>
<name>A0A251UNP2_HELAN</name>
<feature type="compositionally biased region" description="Polar residues" evidence="1">
    <location>
        <begin position="58"/>
        <end position="69"/>
    </location>
</feature>